<keyword evidence="1" id="KW-1133">Transmembrane helix</keyword>
<name>A0A549YMZ6_9BACI</name>
<dbReference type="Proteomes" id="UP000319280">
    <property type="component" value="Unassembled WGS sequence"/>
</dbReference>
<protein>
    <submittedName>
        <fullName evidence="2">Uncharacterized protein</fullName>
    </submittedName>
</protein>
<feature type="transmembrane region" description="Helical" evidence="1">
    <location>
        <begin position="35"/>
        <end position="59"/>
    </location>
</feature>
<feature type="transmembrane region" description="Helical" evidence="1">
    <location>
        <begin position="6"/>
        <end position="23"/>
    </location>
</feature>
<dbReference type="AlphaFoldDB" id="A0A549YMZ6"/>
<sequence>MNTNTAINRLVLPVCAIYYYFHFKKIKRERELTSVEITVYIITQIAVFLWAASSALLFLDRM</sequence>
<organism evidence="2 3">
    <name type="scientific">Lentibacillus cibarius</name>
    <dbReference type="NCBI Taxonomy" id="2583219"/>
    <lineage>
        <taxon>Bacteria</taxon>
        <taxon>Bacillati</taxon>
        <taxon>Bacillota</taxon>
        <taxon>Bacilli</taxon>
        <taxon>Bacillales</taxon>
        <taxon>Bacillaceae</taxon>
        <taxon>Lentibacillus</taxon>
    </lineage>
</organism>
<evidence type="ECO:0000313" key="2">
    <source>
        <dbReference type="EMBL" id="TRM13230.1"/>
    </source>
</evidence>
<gene>
    <name evidence="2" type="ORF">FH966_08505</name>
</gene>
<accession>A0A549YMZ6</accession>
<keyword evidence="3" id="KW-1185">Reference proteome</keyword>
<keyword evidence="1" id="KW-0812">Transmembrane</keyword>
<keyword evidence="1" id="KW-0472">Membrane</keyword>
<evidence type="ECO:0000313" key="3">
    <source>
        <dbReference type="Proteomes" id="UP000319280"/>
    </source>
</evidence>
<comment type="caution">
    <text evidence="2">The sequence shown here is derived from an EMBL/GenBank/DDBJ whole genome shotgun (WGS) entry which is preliminary data.</text>
</comment>
<dbReference type="EMBL" id="VJMZ01000001">
    <property type="protein sequence ID" value="TRM13230.1"/>
    <property type="molecule type" value="Genomic_DNA"/>
</dbReference>
<proteinExistence type="predicted"/>
<evidence type="ECO:0000256" key="1">
    <source>
        <dbReference type="SAM" id="Phobius"/>
    </source>
</evidence>
<reference evidence="2 3" key="1">
    <citation type="submission" date="2019-07" db="EMBL/GenBank/DDBJ databases">
        <title>Genomic analysis of Lentibacillus sp. NKC851-2.</title>
        <authorList>
            <person name="Oh Y.J."/>
        </authorList>
    </citation>
    <scope>NUCLEOTIDE SEQUENCE [LARGE SCALE GENOMIC DNA]</scope>
    <source>
        <strain evidence="2 3">NKC851-2</strain>
    </source>
</reference>